<dbReference type="CDD" id="cd20265">
    <property type="entry name" value="Complex1_LYR_ETFRF1_LYRM5"/>
    <property type="match status" value="1"/>
</dbReference>
<dbReference type="InterPro" id="IPR052000">
    <property type="entry name" value="ETFRF1"/>
</dbReference>
<dbReference type="GO" id="GO:0090324">
    <property type="term" value="P:negative regulation of oxidative phosphorylation"/>
    <property type="evidence" value="ECO:0007669"/>
    <property type="project" value="InterPro"/>
</dbReference>
<gene>
    <name evidence="2" type="ORF">OCTVUL_1B026790</name>
</gene>
<comment type="similarity">
    <text evidence="1">Belongs to the complex I LYR family.</text>
</comment>
<evidence type="ECO:0000256" key="1">
    <source>
        <dbReference type="ARBA" id="ARBA00009508"/>
    </source>
</evidence>
<sequence>MFYFQLSCDKRGLLTNTSYTGVARKTQLNVINETQQQILRGAIGQFQMAAANQSLRPKVVALYKTLLHLGKDYPKGYEYFRTKLKTVFIKNQNLTDPKDIELMIARGEYIVKELEALYMLKKYRTLKRRYGDVK</sequence>
<keyword evidence="3" id="KW-1185">Reference proteome</keyword>
<dbReference type="EMBL" id="OX597826">
    <property type="protein sequence ID" value="CAI9731919.1"/>
    <property type="molecule type" value="Genomic_DNA"/>
</dbReference>
<proteinExistence type="inferred from homology"/>
<organism evidence="2 3">
    <name type="scientific">Octopus vulgaris</name>
    <name type="common">Common octopus</name>
    <dbReference type="NCBI Taxonomy" id="6645"/>
    <lineage>
        <taxon>Eukaryota</taxon>
        <taxon>Metazoa</taxon>
        <taxon>Spiralia</taxon>
        <taxon>Lophotrochozoa</taxon>
        <taxon>Mollusca</taxon>
        <taxon>Cephalopoda</taxon>
        <taxon>Coleoidea</taxon>
        <taxon>Octopodiformes</taxon>
        <taxon>Octopoda</taxon>
        <taxon>Incirrata</taxon>
        <taxon>Octopodidae</taxon>
        <taxon>Octopus</taxon>
    </lineage>
</organism>
<dbReference type="AlphaFoldDB" id="A0AA36BD63"/>
<dbReference type="InterPro" id="IPR045296">
    <property type="entry name" value="Complex1_LYR_ETFRF1_LYRM5"/>
</dbReference>
<dbReference type="GO" id="GO:0022904">
    <property type="term" value="P:respiratory electron transport chain"/>
    <property type="evidence" value="ECO:0007669"/>
    <property type="project" value="TreeGrafter"/>
</dbReference>
<reference evidence="2" key="1">
    <citation type="submission" date="2023-08" db="EMBL/GenBank/DDBJ databases">
        <authorList>
            <person name="Alioto T."/>
            <person name="Alioto T."/>
            <person name="Gomez Garrido J."/>
        </authorList>
    </citation>
    <scope>NUCLEOTIDE SEQUENCE</scope>
</reference>
<dbReference type="PANTHER" id="PTHR21024">
    <property type="entry name" value="GROWTH HORMONE-INDUCIBLE SOLUBLE PROTEIN-RELATED"/>
    <property type="match status" value="1"/>
</dbReference>
<dbReference type="PANTHER" id="PTHR21024:SF0">
    <property type="entry name" value="ELECTRON TRANSFER FLAVOPROTEIN REGULATORY FACTOR 1"/>
    <property type="match status" value="1"/>
</dbReference>
<dbReference type="Proteomes" id="UP001162480">
    <property type="component" value="Chromosome 13"/>
</dbReference>
<protein>
    <recommendedName>
        <fullName evidence="4">Electron transfer flavoprotein regulatory factor 1</fullName>
    </recommendedName>
</protein>
<name>A0AA36BD63_OCTVU</name>
<accession>A0AA36BD63</accession>
<evidence type="ECO:0000313" key="2">
    <source>
        <dbReference type="EMBL" id="CAI9731919.1"/>
    </source>
</evidence>
<dbReference type="Pfam" id="PF13233">
    <property type="entry name" value="Complex1_LYR_2"/>
    <property type="match status" value="1"/>
</dbReference>
<evidence type="ECO:0000313" key="3">
    <source>
        <dbReference type="Proteomes" id="UP001162480"/>
    </source>
</evidence>
<dbReference type="GO" id="GO:0005739">
    <property type="term" value="C:mitochondrion"/>
    <property type="evidence" value="ECO:0007669"/>
    <property type="project" value="TreeGrafter"/>
</dbReference>
<evidence type="ECO:0008006" key="4">
    <source>
        <dbReference type="Google" id="ProtNLM"/>
    </source>
</evidence>